<dbReference type="EMBL" id="CM042031">
    <property type="protein sequence ID" value="KAI3783804.1"/>
    <property type="molecule type" value="Genomic_DNA"/>
</dbReference>
<organism evidence="1 2">
    <name type="scientific">Smallanthus sonchifolius</name>
    <dbReference type="NCBI Taxonomy" id="185202"/>
    <lineage>
        <taxon>Eukaryota</taxon>
        <taxon>Viridiplantae</taxon>
        <taxon>Streptophyta</taxon>
        <taxon>Embryophyta</taxon>
        <taxon>Tracheophyta</taxon>
        <taxon>Spermatophyta</taxon>
        <taxon>Magnoliopsida</taxon>
        <taxon>eudicotyledons</taxon>
        <taxon>Gunneridae</taxon>
        <taxon>Pentapetalae</taxon>
        <taxon>asterids</taxon>
        <taxon>campanulids</taxon>
        <taxon>Asterales</taxon>
        <taxon>Asteraceae</taxon>
        <taxon>Asteroideae</taxon>
        <taxon>Heliantheae alliance</taxon>
        <taxon>Millerieae</taxon>
        <taxon>Smallanthus</taxon>
    </lineage>
</organism>
<evidence type="ECO:0000313" key="1">
    <source>
        <dbReference type="EMBL" id="KAI3783804.1"/>
    </source>
</evidence>
<keyword evidence="2" id="KW-1185">Reference proteome</keyword>
<accession>A0ACB9GJK9</accession>
<proteinExistence type="predicted"/>
<evidence type="ECO:0000313" key="2">
    <source>
        <dbReference type="Proteomes" id="UP001056120"/>
    </source>
</evidence>
<gene>
    <name evidence="1" type="ORF">L1987_42891</name>
</gene>
<protein>
    <submittedName>
        <fullName evidence="1">Uncharacterized protein</fullName>
    </submittedName>
</protein>
<comment type="caution">
    <text evidence="1">The sequence shown here is derived from an EMBL/GenBank/DDBJ whole genome shotgun (WGS) entry which is preliminary data.</text>
</comment>
<reference evidence="1 2" key="2">
    <citation type="journal article" date="2022" name="Mol. Ecol. Resour.">
        <title>The genomes of chicory, endive, great burdock and yacon provide insights into Asteraceae paleo-polyploidization history and plant inulin production.</title>
        <authorList>
            <person name="Fan W."/>
            <person name="Wang S."/>
            <person name="Wang H."/>
            <person name="Wang A."/>
            <person name="Jiang F."/>
            <person name="Liu H."/>
            <person name="Zhao H."/>
            <person name="Xu D."/>
            <person name="Zhang Y."/>
        </authorList>
    </citation>
    <scope>NUCLEOTIDE SEQUENCE [LARGE SCALE GENOMIC DNA]</scope>
    <source>
        <strain evidence="2">cv. Yunnan</strain>
        <tissue evidence="1">Leaves</tissue>
    </source>
</reference>
<reference evidence="2" key="1">
    <citation type="journal article" date="2022" name="Mol. Ecol. Resour.">
        <title>The genomes of chicory, endive, great burdock and yacon provide insights into Asteraceae palaeo-polyploidization history and plant inulin production.</title>
        <authorList>
            <person name="Fan W."/>
            <person name="Wang S."/>
            <person name="Wang H."/>
            <person name="Wang A."/>
            <person name="Jiang F."/>
            <person name="Liu H."/>
            <person name="Zhao H."/>
            <person name="Xu D."/>
            <person name="Zhang Y."/>
        </authorList>
    </citation>
    <scope>NUCLEOTIDE SEQUENCE [LARGE SCALE GENOMIC DNA]</scope>
    <source>
        <strain evidence="2">cv. Yunnan</strain>
    </source>
</reference>
<dbReference type="Proteomes" id="UP001056120">
    <property type="component" value="Linkage Group LG14"/>
</dbReference>
<sequence>MDTCKKSNFNPIFQAIVAEFLAVRTIIATLAVTVYHSQNTSPPVSAAAPPLVPTTIAHPFNHNTAPCPYGSDYYEQQIDCPIPRTKKPTKIVGKPATEEAKVPDWTKPGTAMTASPVLATRAIAATTSLGGPKKARKPLQEAVKEQVVTPRLGWIDLNRLI</sequence>
<name>A0ACB9GJK9_9ASTR</name>